<keyword evidence="5" id="KW-0169">Cobalamin biosynthesis</keyword>
<reference evidence="13 18" key="4">
    <citation type="submission" date="2014-04" db="EMBL/GenBank/DDBJ databases">
        <title>Transcriptional profiles of Haloferax mediterranei on the basis of nitrogen availability.</title>
        <authorList>
            <person name="Bautista V."/>
        </authorList>
    </citation>
    <scope>NUCLEOTIDE SEQUENCE [LARGE SCALE GENOMIC DNA]</scope>
    <source>
        <strain evidence="13">ATCC 33500</strain>
        <strain evidence="18">ATCC 33500 / DSM 1411 / JCM 8866 / NBRC 14739 / NCIMB 2177 / R-4</strain>
    </source>
</reference>
<dbReference type="InterPro" id="IPR015424">
    <property type="entry name" value="PyrdxlP-dep_Trfase"/>
</dbReference>
<gene>
    <name evidence="12" type="primary">hisC1</name>
    <name evidence="12" type="ordered locus">HFX_0578</name>
    <name evidence="13" type="ORF">BM92_06365</name>
    <name evidence="14" type="ORF">C439_07580</name>
    <name evidence="15" type="ORF">E6P09_05935</name>
</gene>
<keyword evidence="12" id="KW-0032">Aminotransferase</keyword>
<name>I3R243_HALMT</name>
<reference evidence="12 16" key="2">
    <citation type="journal article" date="2012" name="J. Bacteriol.">
        <title>Complete genome sequence of the metabolically versatile halophilic archaeon Haloferax mediterranei, a poly(3-hydroxybutyrate-co-3-hydroxyvalerate) producer.</title>
        <authorList>
            <person name="Han J."/>
            <person name="Zhang F."/>
            <person name="Hou J."/>
            <person name="Liu X."/>
            <person name="Li M."/>
            <person name="Liu H."/>
            <person name="Cai L."/>
            <person name="Zhang B."/>
            <person name="Chen Y."/>
            <person name="Zhou J."/>
            <person name="Hu S."/>
            <person name="Xiang H."/>
        </authorList>
    </citation>
    <scope>NUCLEOTIDE SEQUENCE [LARGE SCALE GENOMIC DNA]</scope>
    <source>
        <strain evidence="16">ATCC 33500 / DSM 1411 / JCM 8866 / NBRC 14739 / NCIMB 2177 / R-4</strain>
        <strain evidence="12">CGMCC 1.2087</strain>
    </source>
</reference>
<proteinExistence type="predicted"/>
<keyword evidence="17" id="KW-1185">Reference proteome</keyword>
<dbReference type="GO" id="GO:0030170">
    <property type="term" value="F:pyridoxal phosphate binding"/>
    <property type="evidence" value="ECO:0007669"/>
    <property type="project" value="InterPro"/>
</dbReference>
<feature type="region of interest" description="Disordered" evidence="10">
    <location>
        <begin position="1"/>
        <end position="35"/>
    </location>
</feature>
<dbReference type="GO" id="GO:0008483">
    <property type="term" value="F:transaminase activity"/>
    <property type="evidence" value="ECO:0007669"/>
    <property type="project" value="UniProtKB-KW"/>
</dbReference>
<dbReference type="SUPFAM" id="SSF53383">
    <property type="entry name" value="PLP-dependent transferases"/>
    <property type="match status" value="1"/>
</dbReference>
<dbReference type="Proteomes" id="UP000011603">
    <property type="component" value="Unassembled WGS sequence"/>
</dbReference>
<dbReference type="EMBL" id="CP007551">
    <property type="protein sequence ID" value="AHZ22298.1"/>
    <property type="molecule type" value="Genomic_DNA"/>
</dbReference>
<evidence type="ECO:0000313" key="14">
    <source>
        <dbReference type="EMBL" id="EMA02425.1"/>
    </source>
</evidence>
<dbReference type="AlphaFoldDB" id="I3R243"/>
<dbReference type="EMBL" id="AOLO01000007">
    <property type="protein sequence ID" value="EMA02425.1"/>
    <property type="molecule type" value="Genomic_DNA"/>
</dbReference>
<dbReference type="HOGENOM" id="CLU_017584_3_2_2"/>
<reference evidence="15 19" key="6">
    <citation type="submission" date="2019-04" db="EMBL/GenBank/DDBJ databases">
        <title>Methylomes of two halophilic Archaea, Haloarcula marismortui and Haloferax mediterranei.</title>
        <authorList>
            <person name="DasSarma S."/>
            <person name="DasSarma P."/>
            <person name="DasSarma S."/>
            <person name="Fomenkov A."/>
            <person name="Vincze T."/>
            <person name="Anton B.P."/>
            <person name="Roberts R.J."/>
        </authorList>
    </citation>
    <scope>NUCLEOTIDE SEQUENCE [LARGE SCALE GENOMIC DNA]</scope>
    <source>
        <strain evidence="15">ATCC 33500</strain>
        <strain evidence="19">ATCC 33500 / DSM 1411 / JCM 8866 / NBRC 14739 / NCIMB 2177 / R-4</strain>
    </source>
</reference>
<dbReference type="KEGG" id="hme:HFX_0578"/>
<dbReference type="PaxDb" id="523841-HFX_0578"/>
<sequence length="336" mass="36016">MEPEAVRTASRVPHGGTTDSTVLDFSANTNPERPDGVDDVYADALDASTRYPDDDYAEFRAAAADYVDCDPESVVPTAGGLEALRLAFEVTLAAGDSALVPEPSFGEYDHEIHLQGADPVHVAHDEILDADPGEHEVAVVCTPNNPTGELADSGRLRDFAARCRDAGTVLVVDEAFLDFTDAPSLAGESGVIVARSLTKMFGLPGIRAGFAVATGDLGERLAVARRSWSLSTPAAAVGAHCMRDTEFVSRTRERVATERERLRESLSERFAVSPSDAPFLLLDVGDRDVDSVVETARQRGVAIRDATTFPTLDSHVRVAVKRPDENDELLRALADV</sequence>
<keyword evidence="6" id="KW-0663">Pyridoxal phosphate</keyword>
<dbReference type="InterPro" id="IPR005860">
    <property type="entry name" value="CobD"/>
</dbReference>
<evidence type="ECO:0000313" key="17">
    <source>
        <dbReference type="Proteomes" id="UP000011603"/>
    </source>
</evidence>
<dbReference type="OrthoDB" id="39225at2157"/>
<evidence type="ECO:0000256" key="1">
    <source>
        <dbReference type="ARBA" id="ARBA00001933"/>
    </source>
</evidence>
<dbReference type="InterPro" id="IPR015421">
    <property type="entry name" value="PyrdxlP-dep_Trfase_major"/>
</dbReference>
<evidence type="ECO:0000313" key="12">
    <source>
        <dbReference type="EMBL" id="AFK18303.1"/>
    </source>
</evidence>
<dbReference type="Gene3D" id="3.90.1150.10">
    <property type="entry name" value="Aspartate Aminotransferase, domain 1"/>
    <property type="match status" value="1"/>
</dbReference>
<dbReference type="eggNOG" id="arCOG04273">
    <property type="taxonomic scope" value="Archaea"/>
</dbReference>
<reference evidence="12" key="1">
    <citation type="journal article" date="2012" name="Appl. Environ. Microbiol.">
        <title>Identification of the haloarchaeal phasin (PhaP) that functions in polyhydroxyalkanoate accumulation and granule formation in Haloferax mediterranei.</title>
        <authorList>
            <person name="Cai S."/>
            <person name="Cai L."/>
            <person name="Liu H."/>
            <person name="Liu X."/>
            <person name="Han J."/>
            <person name="Zhou J."/>
            <person name="Xiang H."/>
        </authorList>
    </citation>
    <scope>NUCLEOTIDE SEQUENCE</scope>
    <source>
        <strain evidence="12">CGMCC 1.2087</strain>
    </source>
</reference>
<keyword evidence="12" id="KW-0808">Transferase</keyword>
<evidence type="ECO:0000256" key="6">
    <source>
        <dbReference type="ARBA" id="ARBA00022898"/>
    </source>
</evidence>
<evidence type="ECO:0000259" key="11">
    <source>
        <dbReference type="Pfam" id="PF00155"/>
    </source>
</evidence>
<evidence type="ECO:0000313" key="13">
    <source>
        <dbReference type="EMBL" id="AHZ22298.1"/>
    </source>
</evidence>
<protein>
    <recommendedName>
        <fullName evidence="4">threonine-phosphate decarboxylase</fullName>
        <ecNumber evidence="4">4.1.1.81</ecNumber>
    </recommendedName>
    <alternativeName>
        <fullName evidence="8">L-threonine-O-3-phosphate decarboxylase</fullName>
    </alternativeName>
</protein>
<keyword evidence="7 15" id="KW-0456">Lyase</keyword>
<evidence type="ECO:0000256" key="9">
    <source>
        <dbReference type="ARBA" id="ARBA00048531"/>
    </source>
</evidence>
<dbReference type="Proteomes" id="UP000027075">
    <property type="component" value="Chromosome"/>
</dbReference>
<dbReference type="InterPro" id="IPR004838">
    <property type="entry name" value="NHTrfase_class1_PyrdxlP-BS"/>
</dbReference>
<reference evidence="12" key="5">
    <citation type="submission" date="2014-05" db="EMBL/GenBank/DDBJ databases">
        <authorList>
            <person name="Wang L."/>
            <person name="Yang H."/>
            <person name="Xiang H."/>
        </authorList>
    </citation>
    <scope>NUCLEOTIDE SEQUENCE</scope>
    <source>
        <strain evidence="12">CGMCC 1.2087</strain>
    </source>
</reference>
<dbReference type="STRING" id="523841.HFX_0578"/>
<dbReference type="Pfam" id="PF00155">
    <property type="entry name" value="Aminotran_1_2"/>
    <property type="match status" value="1"/>
</dbReference>
<dbReference type="NCBIfam" id="TIGR01140">
    <property type="entry name" value="L_thr_O3P_dcar"/>
    <property type="match status" value="1"/>
</dbReference>
<evidence type="ECO:0000313" key="16">
    <source>
        <dbReference type="Proteomes" id="UP000006469"/>
    </source>
</evidence>
<dbReference type="EC" id="4.1.1.81" evidence="4"/>
<dbReference type="GO" id="GO:0048472">
    <property type="term" value="F:threonine-phosphate decarboxylase activity"/>
    <property type="evidence" value="ECO:0007669"/>
    <property type="project" value="UniProtKB-EC"/>
</dbReference>
<evidence type="ECO:0000256" key="2">
    <source>
        <dbReference type="ARBA" id="ARBA00003444"/>
    </source>
</evidence>
<dbReference type="EMBL" id="CP039139">
    <property type="protein sequence ID" value="QCQ74820.1"/>
    <property type="molecule type" value="Genomic_DNA"/>
</dbReference>
<dbReference type="UniPathway" id="UPA00148"/>
<feature type="domain" description="Aminotransferase class I/classII large" evidence="11">
    <location>
        <begin position="43"/>
        <end position="333"/>
    </location>
</feature>
<dbReference type="GO" id="GO:0009236">
    <property type="term" value="P:cobalamin biosynthetic process"/>
    <property type="evidence" value="ECO:0007669"/>
    <property type="project" value="UniProtKB-UniPathway"/>
</dbReference>
<evidence type="ECO:0000256" key="8">
    <source>
        <dbReference type="ARBA" id="ARBA00029996"/>
    </source>
</evidence>
<dbReference type="InterPro" id="IPR004839">
    <property type="entry name" value="Aminotransferase_I/II_large"/>
</dbReference>
<comment type="catalytic activity">
    <reaction evidence="9">
        <text>O-phospho-L-threonine + H(+) = (R)-1-aminopropan-2-yl phosphate + CO2</text>
        <dbReference type="Rhea" id="RHEA:11492"/>
        <dbReference type="ChEBI" id="CHEBI:15378"/>
        <dbReference type="ChEBI" id="CHEBI:16526"/>
        <dbReference type="ChEBI" id="CHEBI:58563"/>
        <dbReference type="ChEBI" id="CHEBI:58675"/>
        <dbReference type="EC" id="4.1.1.81"/>
    </reaction>
</comment>
<dbReference type="Proteomes" id="UP000299011">
    <property type="component" value="Chromosome"/>
</dbReference>
<dbReference type="CDD" id="cd00609">
    <property type="entry name" value="AAT_like"/>
    <property type="match status" value="1"/>
</dbReference>
<evidence type="ECO:0000256" key="10">
    <source>
        <dbReference type="SAM" id="MobiDB-lite"/>
    </source>
</evidence>
<comment type="pathway">
    <text evidence="3">Cofactor biosynthesis; adenosylcobalamin biosynthesis.</text>
</comment>
<evidence type="ECO:0000313" key="19">
    <source>
        <dbReference type="Proteomes" id="UP000299011"/>
    </source>
</evidence>
<evidence type="ECO:0000256" key="4">
    <source>
        <dbReference type="ARBA" id="ARBA00012285"/>
    </source>
</evidence>
<dbReference type="GeneID" id="40155938"/>
<evidence type="ECO:0000313" key="18">
    <source>
        <dbReference type="Proteomes" id="UP000027075"/>
    </source>
</evidence>
<dbReference type="PANTHER" id="PTHR42885:SF1">
    <property type="entry name" value="THREONINE-PHOSPHATE DECARBOXYLASE"/>
    <property type="match status" value="1"/>
</dbReference>
<evidence type="ECO:0000256" key="5">
    <source>
        <dbReference type="ARBA" id="ARBA00022573"/>
    </source>
</evidence>
<dbReference type="Gene3D" id="3.40.640.10">
    <property type="entry name" value="Type I PLP-dependent aspartate aminotransferase-like (Major domain)"/>
    <property type="match status" value="1"/>
</dbReference>
<dbReference type="PROSITE" id="PS00105">
    <property type="entry name" value="AA_TRANSFER_CLASS_1"/>
    <property type="match status" value="1"/>
</dbReference>
<reference evidence="14 17" key="3">
    <citation type="journal article" date="2014" name="PLoS Genet.">
        <title>Phylogenetically driven sequencing of extremely halophilic archaea reveals strategies for static and dynamic osmo-response.</title>
        <authorList>
            <person name="Becker E.A."/>
            <person name="Seitzer P.M."/>
            <person name="Tritt A."/>
            <person name="Larsen D."/>
            <person name="Krusor M."/>
            <person name="Yao A.I."/>
            <person name="Wu D."/>
            <person name="Madern D."/>
            <person name="Eisen J.A."/>
            <person name="Darling A.E."/>
            <person name="Facciotti M.T."/>
        </authorList>
    </citation>
    <scope>NUCLEOTIDE SEQUENCE [LARGE SCALE GENOMIC DNA]</scope>
    <source>
        <strain evidence="14">ATCC 33500</strain>
        <strain evidence="17">ATCC 33500 / DSM 1411 / JCM 8866 / NBRC 14739 / NCIMB 2177 / R-4</strain>
    </source>
</reference>
<dbReference type="InterPro" id="IPR015422">
    <property type="entry name" value="PyrdxlP-dep_Trfase_small"/>
</dbReference>
<dbReference type="Proteomes" id="UP000006469">
    <property type="component" value="Chromosome"/>
</dbReference>
<comment type="function">
    <text evidence="2">Decarboxylates L-threonine-O-3-phosphate to yield (R)-1-amino-2-propanol O-2-phosphate, the precursor for the linkage between the nucleotide loop and the corrin ring in cobalamin.</text>
</comment>
<dbReference type="PATRIC" id="fig|523841.21.peg.1534"/>
<evidence type="ECO:0000256" key="3">
    <source>
        <dbReference type="ARBA" id="ARBA00004953"/>
    </source>
</evidence>
<evidence type="ECO:0000256" key="7">
    <source>
        <dbReference type="ARBA" id="ARBA00023239"/>
    </source>
</evidence>
<accession>I3R243</accession>
<dbReference type="PANTHER" id="PTHR42885">
    <property type="entry name" value="HISTIDINOL-PHOSPHATE AMINOTRANSFERASE-RELATED"/>
    <property type="match status" value="1"/>
</dbReference>
<comment type="cofactor">
    <cofactor evidence="1">
        <name>pyridoxal 5'-phosphate</name>
        <dbReference type="ChEBI" id="CHEBI:597326"/>
    </cofactor>
</comment>
<dbReference type="EMBL" id="CP001868">
    <property type="protein sequence ID" value="AFK18303.1"/>
    <property type="molecule type" value="Genomic_DNA"/>
</dbReference>
<evidence type="ECO:0000313" key="15">
    <source>
        <dbReference type="EMBL" id="QCQ74820.1"/>
    </source>
</evidence>
<dbReference type="RefSeq" id="WP_004057706.1">
    <property type="nucleotide sequence ID" value="NC_017941.2"/>
</dbReference>
<feature type="compositionally biased region" description="Polar residues" evidence="10">
    <location>
        <begin position="17"/>
        <end position="31"/>
    </location>
</feature>
<organism evidence="12 16">
    <name type="scientific">Haloferax mediterranei (strain ATCC 33500 / DSM 1411 / JCM 8866 / NBRC 14739 / NCIMB 2177 / R-4)</name>
    <name type="common">Halobacterium mediterranei</name>
    <dbReference type="NCBI Taxonomy" id="523841"/>
    <lineage>
        <taxon>Archaea</taxon>
        <taxon>Methanobacteriati</taxon>
        <taxon>Methanobacteriota</taxon>
        <taxon>Stenosarchaea group</taxon>
        <taxon>Halobacteria</taxon>
        <taxon>Halobacteriales</taxon>
        <taxon>Haloferacaceae</taxon>
        <taxon>Haloferax</taxon>
    </lineage>
</organism>